<dbReference type="AlphaFoldDB" id="A0AAW1L4S1"/>
<feature type="region of interest" description="Disordered" evidence="1">
    <location>
        <begin position="1"/>
        <end position="124"/>
    </location>
</feature>
<dbReference type="Proteomes" id="UP001458880">
    <property type="component" value="Unassembled WGS sequence"/>
</dbReference>
<feature type="compositionally biased region" description="Polar residues" evidence="1">
    <location>
        <begin position="82"/>
        <end position="99"/>
    </location>
</feature>
<evidence type="ECO:0000313" key="3">
    <source>
        <dbReference type="Proteomes" id="UP001458880"/>
    </source>
</evidence>
<reference evidence="2 3" key="1">
    <citation type="journal article" date="2024" name="BMC Genomics">
        <title>De novo assembly and annotation of Popillia japonica's genome with initial clues to its potential as an invasive pest.</title>
        <authorList>
            <person name="Cucini C."/>
            <person name="Boschi S."/>
            <person name="Funari R."/>
            <person name="Cardaioli E."/>
            <person name="Iannotti N."/>
            <person name="Marturano G."/>
            <person name="Paoli F."/>
            <person name="Bruttini M."/>
            <person name="Carapelli A."/>
            <person name="Frati F."/>
            <person name="Nardi F."/>
        </authorList>
    </citation>
    <scope>NUCLEOTIDE SEQUENCE [LARGE SCALE GENOMIC DNA]</scope>
    <source>
        <strain evidence="2">DMR45628</strain>
    </source>
</reference>
<feature type="compositionally biased region" description="Polar residues" evidence="1">
    <location>
        <begin position="19"/>
        <end position="28"/>
    </location>
</feature>
<evidence type="ECO:0000313" key="2">
    <source>
        <dbReference type="EMBL" id="KAK9729813.1"/>
    </source>
</evidence>
<comment type="caution">
    <text evidence="2">The sequence shown here is derived from an EMBL/GenBank/DDBJ whole genome shotgun (WGS) entry which is preliminary data.</text>
</comment>
<feature type="compositionally biased region" description="Low complexity" evidence="1">
    <location>
        <begin position="1"/>
        <end position="11"/>
    </location>
</feature>
<proteinExistence type="predicted"/>
<name>A0AAW1L4S1_POPJA</name>
<accession>A0AAW1L4S1</accession>
<keyword evidence="3" id="KW-1185">Reference proteome</keyword>
<organism evidence="2 3">
    <name type="scientific">Popillia japonica</name>
    <name type="common">Japanese beetle</name>
    <dbReference type="NCBI Taxonomy" id="7064"/>
    <lineage>
        <taxon>Eukaryota</taxon>
        <taxon>Metazoa</taxon>
        <taxon>Ecdysozoa</taxon>
        <taxon>Arthropoda</taxon>
        <taxon>Hexapoda</taxon>
        <taxon>Insecta</taxon>
        <taxon>Pterygota</taxon>
        <taxon>Neoptera</taxon>
        <taxon>Endopterygota</taxon>
        <taxon>Coleoptera</taxon>
        <taxon>Polyphaga</taxon>
        <taxon>Scarabaeiformia</taxon>
        <taxon>Scarabaeidae</taxon>
        <taxon>Rutelinae</taxon>
        <taxon>Popillia</taxon>
    </lineage>
</organism>
<feature type="compositionally biased region" description="Polar residues" evidence="1">
    <location>
        <begin position="62"/>
        <end position="74"/>
    </location>
</feature>
<gene>
    <name evidence="2" type="ORF">QE152_g15754</name>
</gene>
<sequence length="124" mass="13316">MSSPESSASNSAGIEKSESTNNTKTTLDNAEAEANKLMDEAFGGDESDKPKSRVIVLLNIHIQESTNMSDNTLKNGEEGNNPPDNQDSGNQNGDSTSGSVRKKRSTYDAPDYELDANGYPIEDN</sequence>
<protein>
    <submittedName>
        <fullName evidence="2">Uncharacterized protein</fullName>
    </submittedName>
</protein>
<dbReference type="EMBL" id="JASPKY010000157">
    <property type="protein sequence ID" value="KAK9729813.1"/>
    <property type="molecule type" value="Genomic_DNA"/>
</dbReference>
<evidence type="ECO:0000256" key="1">
    <source>
        <dbReference type="SAM" id="MobiDB-lite"/>
    </source>
</evidence>